<dbReference type="Gene3D" id="3.30.540.10">
    <property type="entry name" value="Fructose-1,6-Bisphosphatase, subunit A, domain 1"/>
    <property type="match status" value="1"/>
</dbReference>
<dbReference type="RefSeq" id="WP_189987978.1">
    <property type="nucleotide sequence ID" value="NZ_BMZS01000002.1"/>
</dbReference>
<name>A0A918XPW4_9PROT</name>
<feature type="binding site" evidence="9">
    <location>
        <position position="72"/>
    </location>
    <ligand>
        <name>Mg(2+)</name>
        <dbReference type="ChEBI" id="CHEBI:18420"/>
        <label>1</label>
        <note>catalytic</note>
    </ligand>
</feature>
<dbReference type="InterPro" id="IPR000760">
    <property type="entry name" value="Inositol_monophosphatase-like"/>
</dbReference>
<sequence length="258" mass="27119">MDDDRLDARLAVARAAAEAGGALAREYFERRAELAVETKGPHDLVSVADRAVETEIRRVIAGTFPDDPLVGEEHGGDAADTGWVVDPIDGTQNFLRGIPHFVVSIAYRRAGRTEVGVIHDPNTGDIHAARRGRGATRNGTPIRVSGIGALDRAVLGVGHSPRHPAAQYNATVAAVVSAGSQTRNYCCAALQLAYVADGRLDATWDPYLLDWDVAAGILLVEEAGGSAVPFVPGRLGPSADRLLAGNAGLVDALRPLLP</sequence>
<dbReference type="EMBL" id="BMZS01000002">
    <property type="protein sequence ID" value="GHD44319.1"/>
    <property type="molecule type" value="Genomic_DNA"/>
</dbReference>
<evidence type="ECO:0000313" key="11">
    <source>
        <dbReference type="EMBL" id="GHD44319.1"/>
    </source>
</evidence>
<evidence type="ECO:0000256" key="7">
    <source>
        <dbReference type="ARBA" id="ARBA00022801"/>
    </source>
</evidence>
<dbReference type="GO" id="GO:0046872">
    <property type="term" value="F:metal ion binding"/>
    <property type="evidence" value="ECO:0007669"/>
    <property type="project" value="UniProtKB-KW"/>
</dbReference>
<dbReference type="CDD" id="cd01639">
    <property type="entry name" value="IMPase"/>
    <property type="match status" value="1"/>
</dbReference>
<evidence type="ECO:0000256" key="3">
    <source>
        <dbReference type="ARBA" id="ARBA00009759"/>
    </source>
</evidence>
<evidence type="ECO:0000256" key="8">
    <source>
        <dbReference type="ARBA" id="ARBA00022842"/>
    </source>
</evidence>
<comment type="caution">
    <text evidence="11">The sequence shown here is derived from an EMBL/GenBank/DDBJ whole genome shotgun (WGS) entry which is preliminary data.</text>
</comment>
<evidence type="ECO:0000256" key="6">
    <source>
        <dbReference type="ARBA" id="ARBA00022723"/>
    </source>
</evidence>
<dbReference type="GO" id="GO:0008934">
    <property type="term" value="F:inositol monophosphate 1-phosphatase activity"/>
    <property type="evidence" value="ECO:0007669"/>
    <property type="project" value="InterPro"/>
</dbReference>
<dbReference type="GO" id="GO:0006020">
    <property type="term" value="P:inositol metabolic process"/>
    <property type="evidence" value="ECO:0007669"/>
    <property type="project" value="TreeGrafter"/>
</dbReference>
<evidence type="ECO:0000256" key="9">
    <source>
        <dbReference type="PIRSR" id="PIRSR600760-2"/>
    </source>
</evidence>
<comment type="similarity">
    <text evidence="3 10">Belongs to the inositol monophosphatase superfamily.</text>
</comment>
<dbReference type="SUPFAM" id="SSF56655">
    <property type="entry name" value="Carbohydrate phosphatase"/>
    <property type="match status" value="1"/>
</dbReference>
<evidence type="ECO:0000256" key="10">
    <source>
        <dbReference type="RuleBase" id="RU364068"/>
    </source>
</evidence>
<reference evidence="11" key="1">
    <citation type="journal article" date="2014" name="Int. J. Syst. Evol. Microbiol.">
        <title>Complete genome sequence of Corynebacterium casei LMG S-19264T (=DSM 44701T), isolated from a smear-ripened cheese.</title>
        <authorList>
            <consortium name="US DOE Joint Genome Institute (JGI-PGF)"/>
            <person name="Walter F."/>
            <person name="Albersmeier A."/>
            <person name="Kalinowski J."/>
            <person name="Ruckert C."/>
        </authorList>
    </citation>
    <scope>NUCLEOTIDE SEQUENCE</scope>
    <source>
        <strain evidence="11">KCTC 42651</strain>
    </source>
</reference>
<keyword evidence="12" id="KW-1185">Reference proteome</keyword>
<dbReference type="InterPro" id="IPR020583">
    <property type="entry name" value="Inositol_monoP_metal-BS"/>
</dbReference>
<keyword evidence="7 10" id="KW-0378">Hydrolase</keyword>
<comment type="catalytic activity">
    <reaction evidence="1 10">
        <text>a myo-inositol phosphate + H2O = myo-inositol + phosphate</text>
        <dbReference type="Rhea" id="RHEA:24056"/>
        <dbReference type="ChEBI" id="CHEBI:15377"/>
        <dbReference type="ChEBI" id="CHEBI:17268"/>
        <dbReference type="ChEBI" id="CHEBI:43474"/>
        <dbReference type="ChEBI" id="CHEBI:84139"/>
        <dbReference type="EC" id="3.1.3.25"/>
    </reaction>
</comment>
<protein>
    <recommendedName>
        <fullName evidence="5 10">Inositol-1-monophosphatase</fullName>
        <ecNumber evidence="4 10">3.1.3.25</ecNumber>
    </recommendedName>
</protein>
<dbReference type="PROSITE" id="PS00630">
    <property type="entry name" value="IMP_2"/>
    <property type="match status" value="1"/>
</dbReference>
<evidence type="ECO:0000256" key="4">
    <source>
        <dbReference type="ARBA" id="ARBA00013106"/>
    </source>
</evidence>
<dbReference type="PRINTS" id="PR00377">
    <property type="entry name" value="IMPHPHTASES"/>
</dbReference>
<feature type="binding site" evidence="9">
    <location>
        <position position="86"/>
    </location>
    <ligand>
        <name>Mg(2+)</name>
        <dbReference type="ChEBI" id="CHEBI:18420"/>
        <label>1</label>
        <note>catalytic</note>
    </ligand>
</feature>
<evidence type="ECO:0000256" key="5">
    <source>
        <dbReference type="ARBA" id="ARBA00019784"/>
    </source>
</evidence>
<dbReference type="Proteomes" id="UP000630353">
    <property type="component" value="Unassembled WGS sequence"/>
</dbReference>
<keyword evidence="8 9" id="KW-0460">Magnesium</keyword>
<dbReference type="InterPro" id="IPR033942">
    <property type="entry name" value="IMPase"/>
</dbReference>
<dbReference type="EC" id="3.1.3.25" evidence="4 10"/>
<dbReference type="Pfam" id="PF00459">
    <property type="entry name" value="Inositol_P"/>
    <property type="match status" value="1"/>
</dbReference>
<feature type="binding site" evidence="9">
    <location>
        <position position="88"/>
    </location>
    <ligand>
        <name>Mg(2+)</name>
        <dbReference type="ChEBI" id="CHEBI:18420"/>
        <label>1</label>
        <note>catalytic</note>
    </ligand>
</feature>
<gene>
    <name evidence="11" type="ORF">GCM10017083_11610</name>
</gene>
<evidence type="ECO:0000256" key="2">
    <source>
        <dbReference type="ARBA" id="ARBA00001946"/>
    </source>
</evidence>
<evidence type="ECO:0000313" key="12">
    <source>
        <dbReference type="Proteomes" id="UP000630353"/>
    </source>
</evidence>
<reference evidence="11" key="2">
    <citation type="submission" date="2020-09" db="EMBL/GenBank/DDBJ databases">
        <authorList>
            <person name="Sun Q."/>
            <person name="Kim S."/>
        </authorList>
    </citation>
    <scope>NUCLEOTIDE SEQUENCE</scope>
    <source>
        <strain evidence="11">KCTC 42651</strain>
    </source>
</reference>
<comment type="cofactor">
    <cofactor evidence="2 9 10">
        <name>Mg(2+)</name>
        <dbReference type="ChEBI" id="CHEBI:18420"/>
    </cofactor>
</comment>
<dbReference type="InterPro" id="IPR020550">
    <property type="entry name" value="Inositol_monophosphatase_CS"/>
</dbReference>
<dbReference type="FunFam" id="3.30.540.10:FF:000003">
    <property type="entry name" value="Inositol-1-monophosphatase"/>
    <property type="match status" value="1"/>
</dbReference>
<dbReference type="AlphaFoldDB" id="A0A918XPW4"/>
<accession>A0A918XPW4</accession>
<dbReference type="GO" id="GO:0046854">
    <property type="term" value="P:phosphatidylinositol phosphate biosynthetic process"/>
    <property type="evidence" value="ECO:0007669"/>
    <property type="project" value="InterPro"/>
</dbReference>
<dbReference type="PANTHER" id="PTHR20854:SF4">
    <property type="entry name" value="INOSITOL-1-MONOPHOSPHATASE-RELATED"/>
    <property type="match status" value="1"/>
</dbReference>
<dbReference type="PANTHER" id="PTHR20854">
    <property type="entry name" value="INOSITOL MONOPHOSPHATASE"/>
    <property type="match status" value="1"/>
</dbReference>
<feature type="binding site" evidence="9">
    <location>
        <position position="212"/>
    </location>
    <ligand>
        <name>Mg(2+)</name>
        <dbReference type="ChEBI" id="CHEBI:18420"/>
        <label>1</label>
        <note>catalytic</note>
    </ligand>
</feature>
<proteinExistence type="inferred from homology"/>
<dbReference type="PROSITE" id="PS00629">
    <property type="entry name" value="IMP_1"/>
    <property type="match status" value="1"/>
</dbReference>
<dbReference type="GO" id="GO:0007165">
    <property type="term" value="P:signal transduction"/>
    <property type="evidence" value="ECO:0007669"/>
    <property type="project" value="TreeGrafter"/>
</dbReference>
<organism evidence="11 12">
    <name type="scientific">Thalassobaculum fulvum</name>
    <dbReference type="NCBI Taxonomy" id="1633335"/>
    <lineage>
        <taxon>Bacteria</taxon>
        <taxon>Pseudomonadati</taxon>
        <taxon>Pseudomonadota</taxon>
        <taxon>Alphaproteobacteria</taxon>
        <taxon>Rhodospirillales</taxon>
        <taxon>Thalassobaculaceae</taxon>
        <taxon>Thalassobaculum</taxon>
    </lineage>
</organism>
<keyword evidence="6 9" id="KW-0479">Metal-binding</keyword>
<dbReference type="Gene3D" id="3.40.190.80">
    <property type="match status" value="1"/>
</dbReference>
<evidence type="ECO:0000256" key="1">
    <source>
        <dbReference type="ARBA" id="ARBA00001033"/>
    </source>
</evidence>
<feature type="binding site" evidence="9">
    <location>
        <position position="89"/>
    </location>
    <ligand>
        <name>Mg(2+)</name>
        <dbReference type="ChEBI" id="CHEBI:18420"/>
        <label>1</label>
        <note>catalytic</note>
    </ligand>
</feature>